<organism evidence="5 6">
    <name type="scientific">Cladophialophora carrionii</name>
    <dbReference type="NCBI Taxonomy" id="86049"/>
    <lineage>
        <taxon>Eukaryota</taxon>
        <taxon>Fungi</taxon>
        <taxon>Dikarya</taxon>
        <taxon>Ascomycota</taxon>
        <taxon>Pezizomycotina</taxon>
        <taxon>Eurotiomycetes</taxon>
        <taxon>Chaetothyriomycetidae</taxon>
        <taxon>Chaetothyriales</taxon>
        <taxon>Herpotrichiellaceae</taxon>
        <taxon>Cladophialophora</taxon>
    </lineage>
</organism>
<evidence type="ECO:0000313" key="6">
    <source>
        <dbReference type="Proteomes" id="UP000094526"/>
    </source>
</evidence>
<name>A0A1C1C7E2_9EURO</name>
<feature type="region of interest" description="Disordered" evidence="1">
    <location>
        <begin position="2003"/>
        <end position="2031"/>
    </location>
</feature>
<feature type="compositionally biased region" description="Basic and acidic residues" evidence="1">
    <location>
        <begin position="102"/>
        <end position="113"/>
    </location>
</feature>
<dbReference type="eggNOG" id="KOG1910">
    <property type="taxonomic scope" value="Eukaryota"/>
</dbReference>
<feature type="region of interest" description="Disordered" evidence="1">
    <location>
        <begin position="2621"/>
        <end position="2677"/>
    </location>
</feature>
<protein>
    <submittedName>
        <fullName evidence="5">Uncharacterized protein</fullName>
    </submittedName>
</protein>
<feature type="region of interest" description="Disordered" evidence="1">
    <location>
        <begin position="1452"/>
        <end position="1471"/>
    </location>
</feature>
<feature type="domain" description="FMP27 WPPW motif-containing RBG unit" evidence="4">
    <location>
        <begin position="1653"/>
        <end position="2192"/>
    </location>
</feature>
<feature type="domain" description="FMP27/BLTP2/Hobbit GFWDK motif-containing RBG unit" evidence="2">
    <location>
        <begin position="1245"/>
        <end position="1405"/>
    </location>
</feature>
<accession>A0A1C1C7E2</accession>
<dbReference type="Pfam" id="PF10344">
    <property type="entry name" value="Hobbit"/>
    <property type="match status" value="1"/>
</dbReference>
<feature type="region of interest" description="Disordered" evidence="1">
    <location>
        <begin position="1891"/>
        <end position="1932"/>
    </location>
</feature>
<feature type="region of interest" description="Disordered" evidence="1">
    <location>
        <begin position="2960"/>
        <end position="3056"/>
    </location>
</feature>
<proteinExistence type="predicted"/>
<reference evidence="6" key="1">
    <citation type="submission" date="2015-07" db="EMBL/GenBank/DDBJ databases">
        <authorList>
            <person name="Teixeira M.M."/>
            <person name="Souza R.C."/>
            <person name="Almeida L.G."/>
            <person name="Vicente V.A."/>
            <person name="de Hoog S."/>
            <person name="Bocca A.L."/>
            <person name="de Almeida S.R."/>
            <person name="Vasconcelos A.T."/>
            <person name="Felipe M.S."/>
        </authorList>
    </citation>
    <scope>NUCLEOTIDE SEQUENCE [LARGE SCALE GENOMIC DNA]</scope>
    <source>
        <strain evidence="6">KSF</strain>
    </source>
</reference>
<feature type="domain" description="FMP27 SW motif-containing RBG unit" evidence="3">
    <location>
        <begin position="1125"/>
        <end position="1227"/>
    </location>
</feature>
<feature type="compositionally biased region" description="Basic and acidic residues" evidence="1">
    <location>
        <begin position="2556"/>
        <end position="2567"/>
    </location>
</feature>
<feature type="compositionally biased region" description="Basic residues" evidence="1">
    <location>
        <begin position="1089"/>
        <end position="1104"/>
    </location>
</feature>
<feature type="region of interest" description="Disordered" evidence="1">
    <location>
        <begin position="95"/>
        <end position="126"/>
    </location>
</feature>
<feature type="compositionally biased region" description="Basic and acidic residues" evidence="1">
    <location>
        <begin position="1452"/>
        <end position="1464"/>
    </location>
</feature>
<feature type="region of interest" description="Disordered" evidence="1">
    <location>
        <begin position="2051"/>
        <end position="2081"/>
    </location>
</feature>
<gene>
    <name evidence="5" type="ORF">CLCR_05333</name>
</gene>
<sequence length="3070" mass="345512">MPLVNATSVAAVLLLLYLSSFILLAILRVATGISIQRIGLSSLRHISYTPREGLRIDLRGLGLSVHRPTFAQPTWISVVFEELKVTLDPAALEHSADAPPVRQEKQDGQDGTHGHRRSRSHDQSQVWKRLTKAKESIKRLHRKIHLLRMFDIIALNTSAEIVGVGYVQISSFTAAVYTRRKLLDRGRLFRHKKDPLGDQRPAEWVFTVKSILLGVGGRDPIEVLDAMTINVHGLLYRDREGLRDTSIAIKGGRLYVPVDELIHFSRKGKRLAKGPEPPDVLSPVDEISFEDVAGELDSPGSREAAIVQTVAESKEFLRSTLQSVQEVQVGMSFVRISKEIESLRQANLPLLANVVIHEIGVDLHRLEQNSPVHRMYFQREDIAHQALLAALSISVSLDEDDSRPNRIMYIPMATTTIRTTLPAKTMSFTQDRDVAERNTNILFANLVVTSPSLDLAPQHLMKLLAVAHSHEARSHESPHNRHRLISRLLPKASIKFSVHEPVLRFVLPVANPAYAAPGEYDMIISSISSISLDLESSHSAGGELLYSLGSSFRVMSHRLYYQASTGTKHNLIITEALELKVQLTASKEVSVVLQGNLRTFSVLMVREEVSKALYNIVKHFRHHSPADKAVVQKPPRVAFLRKLPAWLIEASFEGSGCSFEAAGIDESVSAQTRGVALELESWSAQYTSAKSEFSRKPKGRKVSTSVRYDEHFSPTKTVSPQPAHSRHRQSDPTDGRRLACHIKGFEGFIIESADSWEPAPFLSVPRLEVAFSTSRDQQGPLFHIHSAIRAFYLDFSLYKYYSIGVGGFVVKEAFLGPVQLHREAAHHTSLAHKESGLEHVAVPLGAELFAIDIKAHYVQVKAHLPHDPPVMLQIYQLTGGRHRWSPPFLRADLARLHAEAPRLKRVWARIVSISGLRVDLRHTKKKTQRGVVEEKTIDVGTDFIRLGVPHGLEMYKVFDNFINTAKAMKQLHHRFKTRSNEYVLAKHPESAKKVPRISVRTKALCIELEDDPFEWKLGVIYHVGLVEQKQRLARADAYRLKVKRMNEERRPRSPSRLRAHSAHSSRAGSPNASPTPQPRRSRSADTTPRKRSTSRGRRGRGSRRIRYDREGVCALTGDAKIEANEAWERLQEHNSRSWKRRIDFMLRLQNNAVKSVRQMFSGADEPPHDEQETETILGIPNRPGLMTLIISDLHLIIEKPSFPEAELPMFIHEIGKGMPYDMQYGLLIPISLSLDMGEARVFLRDYPLNLIHIPAIRPGQPARLPSWSLRSDFVIAEEFRDERSTRHIKVEIVPKGQHGRSGEEIPAFAIDVRRTVAPVKTYSKPVIDINTSLPTTISWGTSYQPVIQDMMMIIESFTKPEIDPSERVGFWDKIRLSFHSRLVVNWKGDGDVQFRLKGTRDPYVVTGYGAGFVMCWRNDVQWLIHQGDDPREFMTVKSGEFVLAVPDYSHEARRSSEQQMRSDSDSVSSISSTGKNAALFKKVIMKLSGNVQWTAGLVFERDIADDIRSSEFRPHYDVVLKNPMSLQGVDLDTYDAFRGFRSHHVHLSIAVAAPFDRDLVGAKSARSESYNSVHLSPKFFSHFFNWWSTFSGVMSLPVRQGSLWRDPGKTSKKFGRHLATIKYNLLLSPLFISHVYKHKDAEDYQADIVSATGLKIKIDSFMLDLHQRREYFNTMAKGRAKHMRTSGMKINKTELDFVRADLRAVAALIAGTTAEDLEKASDEKLSSLGEVPENIDLSQFTIPDQDLSWIDMDDFVELDWVLPAESNPETKILPLAFTPRFTYFRQTDHGGAIQGDASRTSPFGDEDTHFCVMGRDNDPRKVQMNLIEARLHDLEDRLQTHVRIMNEHELLVIRDGDHNRAYRDKQNLLIAQQKELESKRRFLQHGLRRLMGHANPGDAHQPEQFPENNGSTTKSLPDSDAQSAGGHMDMDGLYSAPHDEFASDFNNRFIIHNVQLKWNNSLRNIILRYSHQVSQRRGFVYYMSRRAVKFILDIVDEQARAKDARRRQERKHQTPVPPTPSVISPSEEKDEDSVIEDRIMQLLNDVKRFVHAPDAEEDSSESPVDGDTNLERRASTSDPADKIAENFQAMNSYHLRLIAPQIQLQSEKNTKAIVLISAKGMQLKVVSIMDKARMSDDVSGLVQRRFALDMDGAQFFVATQKTLAKYLHLYSGNKYGNSPGSSWPPWVSLEAMFDFHLEPFGFQRVIQKTSAALRYEKYNPLRLKYNEEVESNENGELDDAARRENRIDQLWVDFPRIRVRCDSTQYYAVYIIVLDLLLYSEPLEKTRSERLEKIMLASDFSDLRGAPEMAESLQERIRQLEDIKLHFQINAKYLDKQGWQDRINLEKDLASCEDELFFIMKAINTSQQKSEDRKASQTSGILRWYLSASEIVWHLMREKDEPLLEFQLGNAAYERIDNTDGSNHNALEIEHIRGWNLLPNALYPEIIGPYYEASEKDRRPSIMELQKMVQVHWYMLEAIAGIPVLEHFQVTVFPLKVQLERELGKKLFEYIFPSSGSDAFETGTFSPLMVKNLEPADVEDDQEFVEARSALMSGEGLDKEDANKPREPSPAAVARRLKPTYGLDYDEKHNKHSSQGKNKGLGISNEHHKFFKHFNTSNARSVLKEPVRKGSSGSLRSAKKHDASSTSLVALGNGDTEKKRFNLGPASTKKDKKDKAANDDLSQMMSRASNYMTLAHVKLNSFVVCLSYKGKSDRNFEDLHDFVFRMPTLEYRNKTWSNLDLALRLKKDVIRALISHTGAIIGNKFSHHRPSKKQVERLKEIAHSSTIPNSDINLQLSGTSETTSLYSFSQDGKDDDLESGITFQSPPGTNGHKNGTFHGPSPLLRSGSWSSGINLPNTGAAMGATALVTPRSVTGTAGSVPTSASGGSAASSLFSPRRPSSAHPSSVPTSSANVAMPPTSAPHPPSSSHGPARSLLKDTIGRHFSAETVKGRVHFGGLSLIKSESHKEKEHHRERSESQTSHKDKDKDGDGEKTTAAAAHSADDVFTDVSTGPGVADAGGGMDTPSRRPSLAGALAGPGGNETDGTERDTDINRRKSVLMLGKKVLNRLS</sequence>
<dbReference type="SMART" id="SM01216">
    <property type="entry name" value="Fmp27_WPPW"/>
    <property type="match status" value="1"/>
</dbReference>
<evidence type="ECO:0000259" key="3">
    <source>
        <dbReference type="SMART" id="SM01215"/>
    </source>
</evidence>
<dbReference type="STRING" id="86049.A0A1C1C7E2"/>
<dbReference type="VEuPathDB" id="FungiDB:G647_07099"/>
<feature type="region of interest" description="Disordered" evidence="1">
    <location>
        <begin position="1043"/>
        <end position="1105"/>
    </location>
</feature>
<dbReference type="InterPro" id="IPR019441">
    <property type="entry name" value="FMP27/BLTP2/Hobbit_GFWDK_RBG"/>
</dbReference>
<dbReference type="SMART" id="SM01214">
    <property type="entry name" value="Fmp27_GFWDK"/>
    <property type="match status" value="1"/>
</dbReference>
<feature type="compositionally biased region" description="Basic and acidic residues" evidence="1">
    <location>
        <begin position="3045"/>
        <end position="3054"/>
    </location>
</feature>
<feature type="compositionally biased region" description="Polar residues" evidence="1">
    <location>
        <begin position="2821"/>
        <end position="2833"/>
    </location>
</feature>
<dbReference type="VEuPathDB" id="FungiDB:CLCR_05333"/>
<dbReference type="PANTHER" id="PTHR15678">
    <property type="entry name" value="ANTIGEN MLAA-22-RELATED"/>
    <property type="match status" value="1"/>
</dbReference>
<dbReference type="InterPro" id="IPR045167">
    <property type="entry name" value="Hobbit"/>
</dbReference>
<feature type="compositionally biased region" description="Polar residues" evidence="1">
    <location>
        <begin position="1906"/>
        <end position="1922"/>
    </location>
</feature>
<feature type="region of interest" description="Disordered" evidence="1">
    <location>
        <begin position="2816"/>
        <end position="2850"/>
    </location>
</feature>
<feature type="region of interest" description="Disordered" evidence="1">
    <location>
        <begin position="2554"/>
        <end position="2602"/>
    </location>
</feature>
<dbReference type="InterPro" id="IPR019415">
    <property type="entry name" value="FMP27_SW_RBG"/>
</dbReference>
<evidence type="ECO:0000259" key="2">
    <source>
        <dbReference type="SMART" id="SM01214"/>
    </source>
</evidence>
<dbReference type="OrthoDB" id="1562405at2759"/>
<dbReference type="EMBL" id="LGRB01000020">
    <property type="protein sequence ID" value="OCT44406.1"/>
    <property type="molecule type" value="Genomic_DNA"/>
</dbReference>
<dbReference type="Proteomes" id="UP000094526">
    <property type="component" value="Unassembled WGS sequence"/>
</dbReference>
<dbReference type="InterPro" id="IPR019449">
    <property type="entry name" value="FMP27_WPPW_RBG"/>
</dbReference>
<dbReference type="PANTHER" id="PTHR15678:SF6">
    <property type="entry name" value="BRIDGE-LIKE LIPID TRANSFER PROTEIN FAMILY MEMBER 2"/>
    <property type="match status" value="1"/>
</dbReference>
<evidence type="ECO:0000256" key="1">
    <source>
        <dbReference type="SAM" id="MobiDB-lite"/>
    </source>
</evidence>
<keyword evidence="6" id="KW-1185">Reference proteome</keyword>
<feature type="compositionally biased region" description="Low complexity" evidence="1">
    <location>
        <begin position="2876"/>
        <end position="2911"/>
    </location>
</feature>
<evidence type="ECO:0000259" key="4">
    <source>
        <dbReference type="SMART" id="SM01216"/>
    </source>
</evidence>
<dbReference type="SMART" id="SM01215">
    <property type="entry name" value="Fmp27_SW"/>
    <property type="match status" value="1"/>
</dbReference>
<comment type="caution">
    <text evidence="5">The sequence shown here is derived from an EMBL/GenBank/DDBJ whole genome shotgun (WGS) entry which is preliminary data.</text>
</comment>
<feature type="region of interest" description="Disordered" evidence="1">
    <location>
        <begin position="2876"/>
        <end position="2934"/>
    </location>
</feature>
<feature type="compositionally biased region" description="Basic and acidic residues" evidence="1">
    <location>
        <begin position="2963"/>
        <end position="2993"/>
    </location>
</feature>
<feature type="compositionally biased region" description="Basic and acidic residues" evidence="1">
    <location>
        <begin position="2668"/>
        <end position="2677"/>
    </location>
</feature>
<evidence type="ECO:0000313" key="5">
    <source>
        <dbReference type="EMBL" id="OCT44406.1"/>
    </source>
</evidence>
<feature type="region of interest" description="Disordered" evidence="1">
    <location>
        <begin position="697"/>
        <end position="735"/>
    </location>
</feature>
<feature type="compositionally biased region" description="Basic residues" evidence="1">
    <location>
        <begin position="1052"/>
        <end position="1063"/>
    </location>
</feature>
<feature type="compositionally biased region" description="Basic and acidic residues" evidence="1">
    <location>
        <begin position="2069"/>
        <end position="2081"/>
    </location>
</feature>